<comment type="caution">
    <text evidence="2">The sequence shown here is derived from an EMBL/GenBank/DDBJ whole genome shotgun (WGS) entry which is preliminary data.</text>
</comment>
<evidence type="ECO:0000256" key="1">
    <source>
        <dbReference type="SAM" id="MobiDB-lite"/>
    </source>
</evidence>
<dbReference type="Proteomes" id="UP001367508">
    <property type="component" value="Unassembled WGS sequence"/>
</dbReference>
<gene>
    <name evidence="2" type="ORF">VNO77_19150</name>
</gene>
<feature type="compositionally biased region" description="Basic and acidic residues" evidence="1">
    <location>
        <begin position="86"/>
        <end position="95"/>
    </location>
</feature>
<reference evidence="2 3" key="1">
    <citation type="submission" date="2024-01" db="EMBL/GenBank/DDBJ databases">
        <title>The genomes of 5 underutilized Papilionoideae crops provide insights into root nodulation and disease resistanc.</title>
        <authorList>
            <person name="Jiang F."/>
        </authorList>
    </citation>
    <scope>NUCLEOTIDE SEQUENCE [LARGE SCALE GENOMIC DNA]</scope>
    <source>
        <strain evidence="2">LVBAO_FW01</strain>
        <tissue evidence="2">Leaves</tissue>
    </source>
</reference>
<name>A0AAN9QK95_CANGL</name>
<sequence>MSHHRFIRIQVQLTRFGPCDAQRPATGGVDGPGGLVCWILEVLDRIRGERRLPVNFTGDIVATEQGQRAVWGEARRHTSVVGSKPHQRDSMARIP</sequence>
<dbReference type="AlphaFoldDB" id="A0AAN9QK95"/>
<evidence type="ECO:0000313" key="2">
    <source>
        <dbReference type="EMBL" id="KAK7338537.1"/>
    </source>
</evidence>
<evidence type="ECO:0000313" key="3">
    <source>
        <dbReference type="Proteomes" id="UP001367508"/>
    </source>
</evidence>
<accession>A0AAN9QK95</accession>
<organism evidence="2 3">
    <name type="scientific">Canavalia gladiata</name>
    <name type="common">Sword bean</name>
    <name type="synonym">Dolichos gladiatus</name>
    <dbReference type="NCBI Taxonomy" id="3824"/>
    <lineage>
        <taxon>Eukaryota</taxon>
        <taxon>Viridiplantae</taxon>
        <taxon>Streptophyta</taxon>
        <taxon>Embryophyta</taxon>
        <taxon>Tracheophyta</taxon>
        <taxon>Spermatophyta</taxon>
        <taxon>Magnoliopsida</taxon>
        <taxon>eudicotyledons</taxon>
        <taxon>Gunneridae</taxon>
        <taxon>Pentapetalae</taxon>
        <taxon>rosids</taxon>
        <taxon>fabids</taxon>
        <taxon>Fabales</taxon>
        <taxon>Fabaceae</taxon>
        <taxon>Papilionoideae</taxon>
        <taxon>50 kb inversion clade</taxon>
        <taxon>NPAAA clade</taxon>
        <taxon>indigoferoid/millettioid clade</taxon>
        <taxon>Phaseoleae</taxon>
        <taxon>Canavalia</taxon>
    </lineage>
</organism>
<dbReference type="EMBL" id="JAYMYQ010000004">
    <property type="protein sequence ID" value="KAK7338537.1"/>
    <property type="molecule type" value="Genomic_DNA"/>
</dbReference>
<feature type="region of interest" description="Disordered" evidence="1">
    <location>
        <begin position="73"/>
        <end position="95"/>
    </location>
</feature>
<protein>
    <submittedName>
        <fullName evidence="2">Uncharacterized protein</fullName>
    </submittedName>
</protein>
<proteinExistence type="predicted"/>
<keyword evidence="3" id="KW-1185">Reference proteome</keyword>